<dbReference type="PANTHER" id="PTHR30438">
    <property type="entry name" value="36 KDA ANTIGEN-RELATED"/>
    <property type="match status" value="1"/>
</dbReference>
<organism evidence="4 5">
    <name type="scientific">Xylanibacter ruminicola</name>
    <name type="common">Prevotella ruminicola</name>
    <dbReference type="NCBI Taxonomy" id="839"/>
    <lineage>
        <taxon>Bacteria</taxon>
        <taxon>Pseudomonadati</taxon>
        <taxon>Bacteroidota</taxon>
        <taxon>Bacteroidia</taxon>
        <taxon>Bacteroidales</taxon>
        <taxon>Prevotellaceae</taxon>
        <taxon>Xylanibacter</taxon>
    </lineage>
</organism>
<feature type="coiled-coil region" evidence="1">
    <location>
        <begin position="85"/>
        <end position="173"/>
    </location>
</feature>
<evidence type="ECO:0000259" key="3">
    <source>
        <dbReference type="Pfam" id="PF25881"/>
    </source>
</evidence>
<dbReference type="Pfam" id="PF25881">
    <property type="entry name" value="HH_YBHG"/>
    <property type="match status" value="1"/>
</dbReference>
<keyword evidence="2" id="KW-0472">Membrane</keyword>
<dbReference type="InterPro" id="IPR059052">
    <property type="entry name" value="HH_YbhG-like"/>
</dbReference>
<dbReference type="Proteomes" id="UP000182257">
    <property type="component" value="Unassembled WGS sequence"/>
</dbReference>
<evidence type="ECO:0000256" key="2">
    <source>
        <dbReference type="SAM" id="Phobius"/>
    </source>
</evidence>
<evidence type="ECO:0000313" key="4">
    <source>
        <dbReference type="EMBL" id="SEA25388.1"/>
    </source>
</evidence>
<reference evidence="4 5" key="1">
    <citation type="submission" date="2016-10" db="EMBL/GenBank/DDBJ databases">
        <authorList>
            <person name="de Groot N.N."/>
        </authorList>
    </citation>
    <scope>NUCLEOTIDE SEQUENCE [LARGE SCALE GENOMIC DNA]</scope>
    <source>
        <strain evidence="4 5">D31d</strain>
    </source>
</reference>
<dbReference type="EMBL" id="FNRF01000002">
    <property type="protein sequence ID" value="SEA25388.1"/>
    <property type="molecule type" value="Genomic_DNA"/>
</dbReference>
<dbReference type="Gene3D" id="2.40.30.170">
    <property type="match status" value="1"/>
</dbReference>
<gene>
    <name evidence="4" type="ORF">SAMN05216462_0862</name>
</gene>
<keyword evidence="2" id="KW-1133">Transmembrane helix</keyword>
<dbReference type="Gene3D" id="2.40.50.100">
    <property type="match status" value="1"/>
</dbReference>
<feature type="domain" description="YbhG-like alpha-helical hairpin" evidence="3">
    <location>
        <begin position="84"/>
        <end position="204"/>
    </location>
</feature>
<evidence type="ECO:0000256" key="1">
    <source>
        <dbReference type="SAM" id="Coils"/>
    </source>
</evidence>
<keyword evidence="1" id="KW-0175">Coiled coil</keyword>
<name>A0A1H3ZP21_XYLRU</name>
<dbReference type="RefSeq" id="WP_074760418.1">
    <property type="nucleotide sequence ID" value="NZ_FNRF01000002.1"/>
</dbReference>
<dbReference type="Gene3D" id="1.10.287.470">
    <property type="entry name" value="Helix hairpin bin"/>
    <property type="match status" value="1"/>
</dbReference>
<dbReference type="SUPFAM" id="SSF51230">
    <property type="entry name" value="Single hybrid motif"/>
    <property type="match status" value="1"/>
</dbReference>
<dbReference type="OrthoDB" id="9793801at2"/>
<dbReference type="InterPro" id="IPR011053">
    <property type="entry name" value="Single_hybrid_motif"/>
</dbReference>
<feature type="transmembrane region" description="Helical" evidence="2">
    <location>
        <begin position="12"/>
        <end position="34"/>
    </location>
</feature>
<accession>A0A1H3ZP21</accession>
<keyword evidence="2" id="KW-0812">Transmembrane</keyword>
<dbReference type="SUPFAM" id="SSF111369">
    <property type="entry name" value="HlyD-like secretion proteins"/>
    <property type="match status" value="1"/>
</dbReference>
<proteinExistence type="predicted"/>
<sequence length="330" mass="36453">MTEQAKRQHNNILLAIIGFTAVVIIVALIGFFALDRDPDVIQGQVEVTEYRVSSKVPGRILELRVKEGDYVKVGDTLAILDAPEVRAKMEQAQSAESAAAALELKAQNGARKEQIQGAFSVLQQAKAGLEIAEKSYNRVQRLFDEGVMSAQKRDEAFANYKAMEAQVKAAQSQYDMAVNGARREDKMAAAAQVGRARGAVQEVNSYMHETVQVAQMEGEVSDVYPKVGELVGTGSPIMSIAVMQDLWGTFNVREDQLKGMQVGSEFNAYVPAFDKIIKMKVYYLKDQGSYAVWKATKANGQYDLRTFEVKARPVEKMEGLRPGMSLIIKD</sequence>
<protein>
    <submittedName>
        <fullName evidence="4">HlyD family secretion protein</fullName>
    </submittedName>
</protein>
<dbReference type="PANTHER" id="PTHR30438:SF1">
    <property type="entry name" value="36 KDA ANTIGEN"/>
    <property type="match status" value="1"/>
</dbReference>
<evidence type="ECO:0000313" key="5">
    <source>
        <dbReference type="Proteomes" id="UP000182257"/>
    </source>
</evidence>
<dbReference type="AlphaFoldDB" id="A0A1H3ZP21"/>